<dbReference type="GO" id="GO:0016788">
    <property type="term" value="F:hydrolase activity, acting on ester bonds"/>
    <property type="evidence" value="ECO:0007669"/>
    <property type="project" value="UniProtKB-ARBA"/>
</dbReference>
<dbReference type="NCBIfam" id="TIGR00976">
    <property type="entry name" value="CocE_NonD"/>
    <property type="match status" value="1"/>
</dbReference>
<evidence type="ECO:0000313" key="3">
    <source>
        <dbReference type="EMBL" id="MFD1587697.1"/>
    </source>
</evidence>
<comment type="caution">
    <text evidence="3">The sequence shown here is derived from an EMBL/GenBank/DDBJ whole genome shotgun (WGS) entry which is preliminary data.</text>
</comment>
<dbReference type="AlphaFoldDB" id="A0ABD6CEP4"/>
<dbReference type="SUPFAM" id="SSF53474">
    <property type="entry name" value="alpha/beta-Hydrolases"/>
    <property type="match status" value="1"/>
</dbReference>
<dbReference type="SUPFAM" id="SSF49785">
    <property type="entry name" value="Galactose-binding domain-like"/>
    <property type="match status" value="1"/>
</dbReference>
<dbReference type="PANTHER" id="PTHR22946:SF9">
    <property type="entry name" value="POLYKETIDE TRANSFERASE AF380"/>
    <property type="match status" value="1"/>
</dbReference>
<dbReference type="RefSeq" id="WP_247380809.1">
    <property type="nucleotide sequence ID" value="NZ_JALLGV010000008.1"/>
</dbReference>
<dbReference type="InterPro" id="IPR000383">
    <property type="entry name" value="Xaa-Pro-like_dom"/>
</dbReference>
<evidence type="ECO:0000313" key="4">
    <source>
        <dbReference type="Proteomes" id="UP001597119"/>
    </source>
</evidence>
<feature type="domain" description="Xaa-Pro dipeptidyl-peptidase C-terminal" evidence="2">
    <location>
        <begin position="319"/>
        <end position="492"/>
    </location>
</feature>
<dbReference type="InterPro" id="IPR006311">
    <property type="entry name" value="TAT_signal"/>
</dbReference>
<gene>
    <name evidence="3" type="ORF">ACFR9U_11945</name>
</gene>
<dbReference type="InterPro" id="IPR013736">
    <property type="entry name" value="Xaa-Pro_dipept_C"/>
</dbReference>
<protein>
    <submittedName>
        <fullName evidence="3">CocE/NonD family hydrolase</fullName>
    </submittedName>
</protein>
<sequence>MVRETDGDGSGVNRRQLLRSAGVAATGLALGTGTASASGFGVSTSDHTISSWDGTELAATLYVPGGSGPRPTVLMTHGWGAFRQSPLTAPKALTYAKNGYTVLTYDSRGFGNSDGTVGLDGPRETKDAQALIDWLAKRPEVALEGTGNPKLGMDGVSYAGGIQFQAAAADDRIDAIVPRITWNDLTYSLAPNGVIKSGWLTILLGLGTIGTADGDTDSQVTDRLYEWYKDAVWNNEIPADAEQAFRNRSVASKDDFDTPAFLVQGWDDTLFKPNEALWTYRQLQDAGVDTRLAFYEGGHAVEEIAVPLDAREHMNGLAVSWMDQHVRGTDAEVPRTTSYLKQRDEWRTDSEWPPTDVSKRAYDLGAASRDGEATIEQWSWWHDTEVTYTWTVGEDVEVVGTPELDLSFDVHGDEARLFFNLQHDGENINDVGEVYRIGNSGTNRIRFSYPTLQRFCSKGDELGLQISVSNPFYLDSRDSDGVTVRASESRVLLPQR</sequence>
<evidence type="ECO:0000259" key="2">
    <source>
        <dbReference type="SMART" id="SM00939"/>
    </source>
</evidence>
<dbReference type="InterPro" id="IPR029058">
    <property type="entry name" value="AB_hydrolase_fold"/>
</dbReference>
<keyword evidence="4" id="KW-1185">Reference proteome</keyword>
<organism evidence="3 4">
    <name type="scientific">Halorientalis brevis</name>
    <dbReference type="NCBI Taxonomy" id="1126241"/>
    <lineage>
        <taxon>Archaea</taxon>
        <taxon>Methanobacteriati</taxon>
        <taxon>Methanobacteriota</taxon>
        <taxon>Stenosarchaea group</taxon>
        <taxon>Halobacteria</taxon>
        <taxon>Halobacteriales</taxon>
        <taxon>Haloarculaceae</taxon>
        <taxon>Halorientalis</taxon>
    </lineage>
</organism>
<dbReference type="InterPro" id="IPR005674">
    <property type="entry name" value="CocE/Ser_esterase"/>
</dbReference>
<dbReference type="InterPro" id="IPR008979">
    <property type="entry name" value="Galactose-bd-like_sf"/>
</dbReference>
<dbReference type="Gene3D" id="3.40.50.1820">
    <property type="entry name" value="alpha/beta hydrolase"/>
    <property type="match status" value="2"/>
</dbReference>
<dbReference type="EMBL" id="JBHUDJ010000006">
    <property type="protein sequence ID" value="MFD1587697.1"/>
    <property type="molecule type" value="Genomic_DNA"/>
</dbReference>
<dbReference type="Proteomes" id="UP001597119">
    <property type="component" value="Unassembled WGS sequence"/>
</dbReference>
<accession>A0ABD6CEP4</accession>
<reference evidence="3 4" key="1">
    <citation type="journal article" date="2019" name="Int. J. Syst. Evol. Microbiol.">
        <title>The Global Catalogue of Microorganisms (GCM) 10K type strain sequencing project: providing services to taxonomists for standard genome sequencing and annotation.</title>
        <authorList>
            <consortium name="The Broad Institute Genomics Platform"/>
            <consortium name="The Broad Institute Genome Sequencing Center for Infectious Disease"/>
            <person name="Wu L."/>
            <person name="Ma J."/>
        </authorList>
    </citation>
    <scope>NUCLEOTIDE SEQUENCE [LARGE SCALE GENOMIC DNA]</scope>
    <source>
        <strain evidence="3 4">CGMCC 1.12125</strain>
    </source>
</reference>
<evidence type="ECO:0000256" key="1">
    <source>
        <dbReference type="ARBA" id="ARBA00022801"/>
    </source>
</evidence>
<dbReference type="InterPro" id="IPR050261">
    <property type="entry name" value="FrsA_esterase"/>
</dbReference>
<dbReference type="PANTHER" id="PTHR22946">
    <property type="entry name" value="DIENELACTONE HYDROLASE DOMAIN-CONTAINING PROTEIN-RELATED"/>
    <property type="match status" value="1"/>
</dbReference>
<dbReference type="SMART" id="SM00939">
    <property type="entry name" value="PepX_C"/>
    <property type="match status" value="1"/>
</dbReference>
<dbReference type="Pfam" id="PF02129">
    <property type="entry name" value="Peptidase_S15"/>
    <property type="match status" value="1"/>
</dbReference>
<dbReference type="PROSITE" id="PS51318">
    <property type="entry name" value="TAT"/>
    <property type="match status" value="1"/>
</dbReference>
<proteinExistence type="predicted"/>
<keyword evidence="1 3" id="KW-0378">Hydrolase</keyword>
<name>A0ABD6CEP4_9EURY</name>